<sequence length="708" mass="77552">MLRKRRSRQSFCDIILAFVATSHYRDSSLFYIAFGPMKTSPRSLRRRINRFTMQLAGGMMPPAVTHWLDVRAISITPEQIGVREGLRAGVAVGSVMLLAWYLNLPIMAWSAFAAFWTCLVDPGGLIRLRLATLLKFGSSGTLITGLLSVASGYGRAPVFIALGVCIFICGLARQRGPVATQISVLAAIVAVVAVCYPQTPPGGVHLAGMFVGGSVWAALICVFAWPVDPYVPQRQACAAIFREQANMISRLLLIAEHNALDHDTLYHEISSYRRDIRNRIEQARKRVEMLSEDVLNNRTHGTLLRTVEAGDRIFVAAMGLEHAAFTASLPPIARRTAGLMAATLRRAAREIASPQPRPECLTRQIRFLRTAGPRDGDLFARCAHLCADALTDLQQTWRSAPEGEQSAISPAMAKGQRWPTAIFVRHAARLSVAVLIAYAIALWLDLPYAYWAMMAVVVVIQPSVNVTLPRALERVAGSMAGGLLAAIMGVTLPIPVILLLIFPLAAVTIALRSVNYTLCVMFMTQLFVLVTDLVSTTHGWDVALSRAANNTIGSLVGLAACILLWPETKAPSLAEQIMAAVTANLRYAMLAAREEKALWHEIEHARREAGTFSTKAEVLYQQTRLEGLRRSDYLRTCGDILFMLRRLAGAANVWWLEYNDASLSLRAEERIALAAVAQSDPLTKKAGFSDADLKQTLASLKSLAVEKN</sequence>
<evidence type="ECO:0000259" key="8">
    <source>
        <dbReference type="Pfam" id="PF13515"/>
    </source>
</evidence>
<dbReference type="EMBL" id="CP014692">
    <property type="protein sequence ID" value="AQS84678.1"/>
    <property type="molecule type" value="Genomic_DNA"/>
</dbReference>
<dbReference type="KEGG" id="aace:A0U92_07700"/>
<organism evidence="9 10">
    <name type="scientific">Acetobacter aceti</name>
    <dbReference type="NCBI Taxonomy" id="435"/>
    <lineage>
        <taxon>Bacteria</taxon>
        <taxon>Pseudomonadati</taxon>
        <taxon>Pseudomonadota</taxon>
        <taxon>Alphaproteobacteria</taxon>
        <taxon>Acetobacterales</taxon>
        <taxon>Acetobacteraceae</taxon>
        <taxon>Acetobacter</taxon>
        <taxon>Acetobacter subgen. Acetobacter</taxon>
    </lineage>
</organism>
<feature type="transmembrane region" description="Helical" evidence="7">
    <location>
        <begin position="480"/>
        <end position="502"/>
    </location>
</feature>
<dbReference type="PANTHER" id="PTHR30509:SF9">
    <property type="entry name" value="MULTIDRUG RESISTANCE PROTEIN MDTO"/>
    <property type="match status" value="1"/>
</dbReference>
<dbReference type="PANTHER" id="PTHR30509">
    <property type="entry name" value="P-HYDROXYBENZOIC ACID EFFLUX PUMP SUBUNIT-RELATED"/>
    <property type="match status" value="1"/>
</dbReference>
<evidence type="ECO:0000256" key="6">
    <source>
        <dbReference type="ARBA" id="ARBA00043993"/>
    </source>
</evidence>
<proteinExistence type="inferred from homology"/>
<keyword evidence="2" id="KW-1003">Cell membrane</keyword>
<evidence type="ECO:0000256" key="7">
    <source>
        <dbReference type="SAM" id="Phobius"/>
    </source>
</evidence>
<feature type="transmembrane region" description="Helical" evidence="7">
    <location>
        <begin position="88"/>
        <end position="116"/>
    </location>
</feature>
<evidence type="ECO:0000256" key="2">
    <source>
        <dbReference type="ARBA" id="ARBA00022475"/>
    </source>
</evidence>
<evidence type="ECO:0000256" key="5">
    <source>
        <dbReference type="ARBA" id="ARBA00023136"/>
    </source>
</evidence>
<evidence type="ECO:0000313" key="9">
    <source>
        <dbReference type="EMBL" id="AQS84678.1"/>
    </source>
</evidence>
<keyword evidence="3 7" id="KW-0812">Transmembrane</keyword>
<feature type="transmembrane region" description="Helical" evidence="7">
    <location>
        <begin position="514"/>
        <end position="535"/>
    </location>
</feature>
<dbReference type="STRING" id="435.A0U92_07700"/>
<name>A0A1U9KFZ6_ACEAC</name>
<keyword evidence="4 7" id="KW-1133">Transmembrane helix</keyword>
<evidence type="ECO:0000256" key="4">
    <source>
        <dbReference type="ARBA" id="ARBA00022989"/>
    </source>
</evidence>
<dbReference type="Proteomes" id="UP000188937">
    <property type="component" value="Chromosome"/>
</dbReference>
<feature type="domain" description="Integral membrane bound transporter" evidence="8">
    <location>
        <begin position="436"/>
        <end position="559"/>
    </location>
</feature>
<feature type="transmembrane region" description="Helical" evidence="7">
    <location>
        <begin position="178"/>
        <end position="199"/>
    </location>
</feature>
<comment type="subcellular location">
    <subcellularLocation>
        <location evidence="1">Cell membrane</location>
        <topology evidence="1">Multi-pass membrane protein</topology>
    </subcellularLocation>
</comment>
<dbReference type="InterPro" id="IPR049453">
    <property type="entry name" value="Memb_transporter_dom"/>
</dbReference>
<keyword evidence="10" id="KW-1185">Reference proteome</keyword>
<dbReference type="OrthoDB" id="7491335at2"/>
<dbReference type="AlphaFoldDB" id="A0A1U9KFZ6"/>
<accession>A0A1U9KFZ6</accession>
<dbReference type="GO" id="GO:0005886">
    <property type="term" value="C:plasma membrane"/>
    <property type="evidence" value="ECO:0007669"/>
    <property type="project" value="UniProtKB-SubCell"/>
</dbReference>
<reference evidence="9 10" key="1">
    <citation type="submission" date="2016-03" db="EMBL/GenBank/DDBJ databases">
        <title>Acetic acid bacteria sequencing.</title>
        <authorList>
            <person name="Brandt J."/>
            <person name="Jakob F."/>
            <person name="Vogel R.F."/>
        </authorList>
    </citation>
    <scope>NUCLEOTIDE SEQUENCE [LARGE SCALE GENOMIC DNA]</scope>
    <source>
        <strain evidence="9 10">TMW2.1153</strain>
    </source>
</reference>
<evidence type="ECO:0000256" key="3">
    <source>
        <dbReference type="ARBA" id="ARBA00022692"/>
    </source>
</evidence>
<feature type="transmembrane region" description="Helical" evidence="7">
    <location>
        <begin position="450"/>
        <end position="468"/>
    </location>
</feature>
<comment type="similarity">
    <text evidence="6">Belongs to the YccS/YhfK family.</text>
</comment>
<keyword evidence="5 7" id="KW-0472">Membrane</keyword>
<feature type="transmembrane region" description="Helical" evidence="7">
    <location>
        <begin position="205"/>
        <end position="225"/>
    </location>
</feature>
<protein>
    <recommendedName>
        <fullName evidence="8">Integral membrane bound transporter domain-containing protein</fullName>
    </recommendedName>
</protein>
<evidence type="ECO:0000256" key="1">
    <source>
        <dbReference type="ARBA" id="ARBA00004651"/>
    </source>
</evidence>
<feature type="transmembrane region" description="Helical" evidence="7">
    <location>
        <begin position="422"/>
        <end position="444"/>
    </location>
</feature>
<evidence type="ECO:0000313" key="10">
    <source>
        <dbReference type="Proteomes" id="UP000188937"/>
    </source>
</evidence>
<gene>
    <name evidence="9" type="ORF">A0U92_07700</name>
</gene>
<feature type="transmembrane region" description="Helical" evidence="7">
    <location>
        <begin position="153"/>
        <end position="171"/>
    </location>
</feature>
<dbReference type="Pfam" id="PF13515">
    <property type="entry name" value="FUSC_2"/>
    <property type="match status" value="1"/>
</dbReference>